<dbReference type="AlphaFoldDB" id="A0A0A9GVZ4"/>
<proteinExistence type="predicted"/>
<reference evidence="2" key="1">
    <citation type="submission" date="2014-09" db="EMBL/GenBank/DDBJ databases">
        <authorList>
            <person name="Magalhaes I.L.F."/>
            <person name="Oliveira U."/>
            <person name="Santos F.R."/>
            <person name="Vidigal T.H.D.A."/>
            <person name="Brescovit A.D."/>
            <person name="Santos A.J."/>
        </authorList>
    </citation>
    <scope>NUCLEOTIDE SEQUENCE</scope>
    <source>
        <tissue evidence="2">Shoot tissue taken approximately 20 cm above the soil surface</tissue>
    </source>
</reference>
<evidence type="ECO:0000313" key="2">
    <source>
        <dbReference type="EMBL" id="JAE28697.1"/>
    </source>
</evidence>
<feature type="compositionally biased region" description="Polar residues" evidence="1">
    <location>
        <begin position="25"/>
        <end position="36"/>
    </location>
</feature>
<evidence type="ECO:0000256" key="1">
    <source>
        <dbReference type="SAM" id="MobiDB-lite"/>
    </source>
</evidence>
<name>A0A0A9GVZ4_ARUDO</name>
<dbReference type="EMBL" id="GBRH01169199">
    <property type="protein sequence ID" value="JAE28697.1"/>
    <property type="molecule type" value="Transcribed_RNA"/>
</dbReference>
<reference evidence="2" key="2">
    <citation type="journal article" date="2015" name="Data Brief">
        <title>Shoot transcriptome of the giant reed, Arundo donax.</title>
        <authorList>
            <person name="Barrero R.A."/>
            <person name="Guerrero F.D."/>
            <person name="Moolhuijzen P."/>
            <person name="Goolsby J.A."/>
            <person name="Tidwell J."/>
            <person name="Bellgard S.E."/>
            <person name="Bellgard M.I."/>
        </authorList>
    </citation>
    <scope>NUCLEOTIDE SEQUENCE</scope>
    <source>
        <tissue evidence="2">Shoot tissue taken approximately 20 cm above the soil surface</tissue>
    </source>
</reference>
<protein>
    <submittedName>
        <fullName evidence="2">Uncharacterized protein</fullName>
    </submittedName>
</protein>
<organism evidence="2">
    <name type="scientific">Arundo donax</name>
    <name type="common">Giant reed</name>
    <name type="synonym">Donax arundinaceus</name>
    <dbReference type="NCBI Taxonomy" id="35708"/>
    <lineage>
        <taxon>Eukaryota</taxon>
        <taxon>Viridiplantae</taxon>
        <taxon>Streptophyta</taxon>
        <taxon>Embryophyta</taxon>
        <taxon>Tracheophyta</taxon>
        <taxon>Spermatophyta</taxon>
        <taxon>Magnoliopsida</taxon>
        <taxon>Liliopsida</taxon>
        <taxon>Poales</taxon>
        <taxon>Poaceae</taxon>
        <taxon>PACMAD clade</taxon>
        <taxon>Arundinoideae</taxon>
        <taxon>Arundineae</taxon>
        <taxon>Arundo</taxon>
    </lineage>
</organism>
<feature type="compositionally biased region" description="Basic and acidic residues" evidence="1">
    <location>
        <begin position="37"/>
        <end position="51"/>
    </location>
</feature>
<sequence length="51" mass="5518">MQSSVKGPGCMASRLTHAAIGTRDNSGANLVLSPTHTPDHMHRIERHLINT</sequence>
<accession>A0A0A9GVZ4</accession>
<feature type="region of interest" description="Disordered" evidence="1">
    <location>
        <begin position="25"/>
        <end position="51"/>
    </location>
</feature>